<keyword evidence="4" id="KW-1185">Reference proteome</keyword>
<dbReference type="AlphaFoldDB" id="A0A1W1I6Y8"/>
<protein>
    <recommendedName>
        <fullName evidence="2">Tll0287-like domain-containing protein</fullName>
    </recommendedName>
</protein>
<feature type="signal peptide" evidence="1">
    <location>
        <begin position="1"/>
        <end position="27"/>
    </location>
</feature>
<organism evidence="3 4">
    <name type="scientific">Nitrospira japonica</name>
    <dbReference type="NCBI Taxonomy" id="1325564"/>
    <lineage>
        <taxon>Bacteria</taxon>
        <taxon>Pseudomonadati</taxon>
        <taxon>Nitrospirota</taxon>
        <taxon>Nitrospiria</taxon>
        <taxon>Nitrospirales</taxon>
        <taxon>Nitrospiraceae</taxon>
        <taxon>Nitrospira</taxon>
    </lineage>
</organism>
<dbReference type="InterPro" id="IPR021796">
    <property type="entry name" value="Tll0287-like_dom"/>
</dbReference>
<feature type="chain" id="PRO_5013071460" description="Tll0287-like domain-containing protein" evidence="1">
    <location>
        <begin position="28"/>
        <end position="264"/>
    </location>
</feature>
<evidence type="ECO:0000259" key="2">
    <source>
        <dbReference type="Pfam" id="PF11845"/>
    </source>
</evidence>
<name>A0A1W1I6Y8_9BACT</name>
<gene>
    <name evidence="3" type="ORF">NSJP_2615</name>
</gene>
<dbReference type="EMBL" id="LT828648">
    <property type="protein sequence ID" value="SLM48782.1"/>
    <property type="molecule type" value="Genomic_DNA"/>
</dbReference>
<keyword evidence="1" id="KW-0732">Signal</keyword>
<feature type="domain" description="Tll0287-like" evidence="2">
    <location>
        <begin position="113"/>
        <end position="262"/>
    </location>
</feature>
<evidence type="ECO:0000313" key="3">
    <source>
        <dbReference type="EMBL" id="SLM48782.1"/>
    </source>
</evidence>
<dbReference type="Proteomes" id="UP000192042">
    <property type="component" value="Chromosome I"/>
</dbReference>
<dbReference type="Pfam" id="PF11845">
    <property type="entry name" value="Tll0287-like"/>
    <property type="match status" value="1"/>
</dbReference>
<evidence type="ECO:0000256" key="1">
    <source>
        <dbReference type="SAM" id="SignalP"/>
    </source>
</evidence>
<reference evidence="3 4" key="1">
    <citation type="submission" date="2017-03" db="EMBL/GenBank/DDBJ databases">
        <authorList>
            <person name="Afonso C.L."/>
            <person name="Miller P.J."/>
            <person name="Scott M.A."/>
            <person name="Spackman E."/>
            <person name="Goraichik I."/>
            <person name="Dimitrov K.M."/>
            <person name="Suarez D.L."/>
            <person name="Swayne D.E."/>
        </authorList>
    </citation>
    <scope>NUCLEOTIDE SEQUENCE [LARGE SCALE GENOMIC DNA]</scope>
    <source>
        <strain evidence="3">Genome sequencing of Nitrospira japonica strain NJ11</strain>
    </source>
</reference>
<dbReference type="STRING" id="1325564.NSJP_2615"/>
<accession>A0A1W1I6Y8</accession>
<evidence type="ECO:0000313" key="4">
    <source>
        <dbReference type="Proteomes" id="UP000192042"/>
    </source>
</evidence>
<dbReference type="OrthoDB" id="9789976at2"/>
<sequence>MVEREVDMSRGLIRASRAACMASLVFATVMALPAGSASNPVDDATETARLLAILLDTGRVTVADYQEVINDPGRGDKGFTPEVFEQRLKEQFRLRTGLSLAQMDTEQVPDMAKPLLSQLVEESKKTIASYQPVINIMGIRYKGLIPATFGTETATRFHTRSGVYLKQTAPQLFVRNPKNAPDSYETESFARLATLPPGSKPDLVQAEVMDQGQNVRVMLPLYYGKACLSCHGEPKGQRDISGYPREGAKEGELGGAISVRIPIR</sequence>
<dbReference type="KEGG" id="nja:NSJP_2615"/>
<proteinExistence type="predicted"/>